<sequence>MDQAEYWYALATVLLFFKMFAISAYQGVHRIGKLTFKTPEDAALAGQKAAKEELPQVQRAARAWLNDLENIPIFLALGVAYILVGASPGLAAWLFPVFTVARYLHTLFYLGGIQPWRTVAYLVGVACLFVMSFQILFALA</sequence>
<evidence type="ECO:0000256" key="10">
    <source>
        <dbReference type="ARBA" id="ARBA00038540"/>
    </source>
</evidence>
<dbReference type="Pfam" id="PF01124">
    <property type="entry name" value="MAPEG"/>
    <property type="match status" value="1"/>
</dbReference>
<evidence type="ECO:0000256" key="3">
    <source>
        <dbReference type="ARBA" id="ARBA00012452"/>
    </source>
</evidence>
<dbReference type="EC" id="2.5.1.18" evidence="3"/>
<feature type="transmembrane region" description="Helical" evidence="13">
    <location>
        <begin position="73"/>
        <end position="98"/>
    </location>
</feature>
<comment type="subunit">
    <text evidence="10">Homotrimer; The trimer binds only one molecule of glutathione.</text>
</comment>
<dbReference type="AlphaFoldDB" id="A0A1H0JNI2"/>
<keyword evidence="9 13" id="KW-0472">Membrane</keyword>
<dbReference type="InterPro" id="IPR001129">
    <property type="entry name" value="Membr-assoc_MAPEG"/>
</dbReference>
<dbReference type="GO" id="GO:0004364">
    <property type="term" value="F:glutathione transferase activity"/>
    <property type="evidence" value="ECO:0007669"/>
    <property type="project" value="UniProtKB-EC"/>
</dbReference>
<evidence type="ECO:0000256" key="6">
    <source>
        <dbReference type="ARBA" id="ARBA00022824"/>
    </source>
</evidence>
<dbReference type="SUPFAM" id="SSF161084">
    <property type="entry name" value="MAPEG domain-like"/>
    <property type="match status" value="1"/>
</dbReference>
<evidence type="ECO:0000256" key="13">
    <source>
        <dbReference type="SAM" id="Phobius"/>
    </source>
</evidence>
<reference evidence="15" key="1">
    <citation type="submission" date="2016-10" db="EMBL/GenBank/DDBJ databases">
        <authorList>
            <person name="Varghese N."/>
            <person name="Submissions S."/>
        </authorList>
    </citation>
    <scope>NUCLEOTIDE SEQUENCE [LARGE SCALE GENOMIC DNA]</scope>
    <source>
        <strain evidence="15">CGMCC 1.6494</strain>
    </source>
</reference>
<name>A0A1H0JNI2_9GAMM</name>
<dbReference type="InterPro" id="IPR040162">
    <property type="entry name" value="MGST1-like"/>
</dbReference>
<keyword evidence="7 13" id="KW-1133">Transmembrane helix</keyword>
<accession>A0A1H0JNI2</accession>
<dbReference type="PANTHER" id="PTHR10689:SF6">
    <property type="entry name" value="MICROSOMAL GLUTATHIONE S-TRANSFERASE 1"/>
    <property type="match status" value="1"/>
</dbReference>
<comment type="catalytic activity">
    <reaction evidence="12">
        <text>RX + glutathione = an S-substituted glutathione + a halide anion + H(+)</text>
        <dbReference type="Rhea" id="RHEA:16437"/>
        <dbReference type="ChEBI" id="CHEBI:15378"/>
        <dbReference type="ChEBI" id="CHEBI:16042"/>
        <dbReference type="ChEBI" id="CHEBI:17792"/>
        <dbReference type="ChEBI" id="CHEBI:57925"/>
        <dbReference type="ChEBI" id="CHEBI:90779"/>
        <dbReference type="EC" id="2.5.1.18"/>
    </reaction>
    <physiologicalReaction direction="left-to-right" evidence="12">
        <dbReference type="Rhea" id="RHEA:16438"/>
    </physiologicalReaction>
</comment>
<evidence type="ECO:0000256" key="7">
    <source>
        <dbReference type="ARBA" id="ARBA00022989"/>
    </source>
</evidence>
<evidence type="ECO:0000313" key="14">
    <source>
        <dbReference type="EMBL" id="SDO45112.1"/>
    </source>
</evidence>
<evidence type="ECO:0000256" key="9">
    <source>
        <dbReference type="ARBA" id="ARBA00023136"/>
    </source>
</evidence>
<evidence type="ECO:0000256" key="4">
    <source>
        <dbReference type="ARBA" id="ARBA00022679"/>
    </source>
</evidence>
<keyword evidence="6" id="KW-0256">Endoplasmic reticulum</keyword>
<gene>
    <name evidence="14" type="ORF">SAMN04487951_1308</name>
</gene>
<organism evidence="14 15">
    <name type="scientific">Vreelandella arcis</name>
    <dbReference type="NCBI Taxonomy" id="416873"/>
    <lineage>
        <taxon>Bacteria</taxon>
        <taxon>Pseudomonadati</taxon>
        <taxon>Pseudomonadota</taxon>
        <taxon>Gammaproteobacteria</taxon>
        <taxon>Oceanospirillales</taxon>
        <taxon>Halomonadaceae</taxon>
        <taxon>Vreelandella</taxon>
    </lineage>
</organism>
<dbReference type="Proteomes" id="UP000199677">
    <property type="component" value="Unassembled WGS sequence"/>
</dbReference>
<comment type="subcellular location">
    <subcellularLocation>
        <location evidence="2">Endoplasmic reticulum membrane</location>
        <topology evidence="2">Multi-pass membrane protein</topology>
    </subcellularLocation>
</comment>
<dbReference type="OrthoDB" id="6365081at2"/>
<dbReference type="STRING" id="416873.SAMN04487951_1308"/>
<evidence type="ECO:0000313" key="15">
    <source>
        <dbReference type="Proteomes" id="UP000199677"/>
    </source>
</evidence>
<feature type="transmembrane region" description="Helical" evidence="13">
    <location>
        <begin position="118"/>
        <end position="139"/>
    </location>
</feature>
<keyword evidence="4" id="KW-0808">Transferase</keyword>
<evidence type="ECO:0000256" key="2">
    <source>
        <dbReference type="ARBA" id="ARBA00004477"/>
    </source>
</evidence>
<evidence type="ECO:0000256" key="1">
    <source>
        <dbReference type="ARBA" id="ARBA00003701"/>
    </source>
</evidence>
<evidence type="ECO:0000256" key="8">
    <source>
        <dbReference type="ARBA" id="ARBA00022990"/>
    </source>
</evidence>
<proteinExistence type="predicted"/>
<dbReference type="InterPro" id="IPR023352">
    <property type="entry name" value="MAPEG-like_dom_sf"/>
</dbReference>
<evidence type="ECO:0000256" key="11">
    <source>
        <dbReference type="ARBA" id="ARBA00039397"/>
    </source>
</evidence>
<keyword evidence="15" id="KW-1185">Reference proteome</keyword>
<keyword evidence="8" id="KW-0007">Acetylation</keyword>
<protein>
    <recommendedName>
        <fullName evidence="11">Microsomal glutathione S-transferase 1</fullName>
        <ecNumber evidence="3">2.5.1.18</ecNumber>
    </recommendedName>
</protein>
<keyword evidence="5 13" id="KW-0812">Transmembrane</keyword>
<dbReference type="EMBL" id="FNII01000030">
    <property type="protein sequence ID" value="SDO45112.1"/>
    <property type="molecule type" value="Genomic_DNA"/>
</dbReference>
<evidence type="ECO:0000256" key="5">
    <source>
        <dbReference type="ARBA" id="ARBA00022692"/>
    </source>
</evidence>
<dbReference type="GO" id="GO:0016020">
    <property type="term" value="C:membrane"/>
    <property type="evidence" value="ECO:0007669"/>
    <property type="project" value="InterPro"/>
</dbReference>
<comment type="function">
    <text evidence="1">Conjugation of reduced glutathione to a wide number of exogenous and endogenous hydrophobic electrophiles.</text>
</comment>
<evidence type="ECO:0000256" key="12">
    <source>
        <dbReference type="ARBA" id="ARBA00049385"/>
    </source>
</evidence>
<feature type="transmembrane region" description="Helical" evidence="13">
    <location>
        <begin position="6"/>
        <end position="28"/>
    </location>
</feature>
<dbReference type="RefSeq" id="WP_089708484.1">
    <property type="nucleotide sequence ID" value="NZ_FNII01000030.1"/>
</dbReference>
<dbReference type="Gene3D" id="1.20.120.550">
    <property type="entry name" value="Membrane associated eicosanoid/glutathione metabolism-like domain"/>
    <property type="match status" value="1"/>
</dbReference>
<dbReference type="PANTHER" id="PTHR10689">
    <property type="entry name" value="MICROSOMAL GLUTATHIONE S-TRANSFERASE 1"/>
    <property type="match status" value="1"/>
</dbReference>